<accession>A0A7J4IWD8</accession>
<gene>
    <name evidence="1" type="ORF">HA237_01615</name>
</gene>
<organism evidence="1 2">
    <name type="scientific">Candidatus Iainarchaeum sp</name>
    <dbReference type="NCBI Taxonomy" id="3101447"/>
    <lineage>
        <taxon>Archaea</taxon>
        <taxon>Candidatus Iainarchaeota</taxon>
        <taxon>Candidatus Iainarchaeia</taxon>
        <taxon>Candidatus Iainarchaeales</taxon>
        <taxon>Candidatus Iainarchaeaceae</taxon>
        <taxon>Candidatus Iainarchaeum</taxon>
    </lineage>
</organism>
<evidence type="ECO:0000313" key="2">
    <source>
        <dbReference type="Proteomes" id="UP000577419"/>
    </source>
</evidence>
<dbReference type="AlphaFoldDB" id="A0A7J4IWD8"/>
<proteinExistence type="predicted"/>
<dbReference type="Proteomes" id="UP000577419">
    <property type="component" value="Unassembled WGS sequence"/>
</dbReference>
<name>A0A7J4IWD8_9ARCH</name>
<protein>
    <submittedName>
        <fullName evidence="1">Uncharacterized protein</fullName>
    </submittedName>
</protein>
<sequence length="55" mass="5953">MAKNSVKNPAFKFLLGIPPFTCMLEEFLKGKHALLLQLASENNLFLCLGCAGKAA</sequence>
<comment type="caution">
    <text evidence="1">The sequence shown here is derived from an EMBL/GenBank/DDBJ whole genome shotgun (WGS) entry which is preliminary data.</text>
</comment>
<reference evidence="2" key="1">
    <citation type="journal article" date="2020" name="bioRxiv">
        <title>A rank-normalized archaeal taxonomy based on genome phylogeny resolves widespread incomplete and uneven classifications.</title>
        <authorList>
            <person name="Rinke C."/>
            <person name="Chuvochina M."/>
            <person name="Mussig A.J."/>
            <person name="Chaumeil P.-A."/>
            <person name="Waite D.W."/>
            <person name="Whitman W.B."/>
            <person name="Parks D.H."/>
            <person name="Hugenholtz P."/>
        </authorList>
    </citation>
    <scope>NUCLEOTIDE SEQUENCE [LARGE SCALE GENOMIC DNA]</scope>
</reference>
<dbReference type="EMBL" id="DUFG01000011">
    <property type="protein sequence ID" value="HIH08047.1"/>
    <property type="molecule type" value="Genomic_DNA"/>
</dbReference>
<evidence type="ECO:0000313" key="1">
    <source>
        <dbReference type="EMBL" id="HIH08047.1"/>
    </source>
</evidence>